<comment type="caution">
    <text evidence="1">The sequence shown here is derived from an EMBL/GenBank/DDBJ whole genome shotgun (WGS) entry which is preliminary data.</text>
</comment>
<evidence type="ECO:0000313" key="1">
    <source>
        <dbReference type="EMBL" id="SER40758.1"/>
    </source>
</evidence>
<name>A0A9X8MHE5_9PSED</name>
<protein>
    <submittedName>
        <fullName evidence="1">Uncharacterized protein</fullName>
    </submittedName>
</protein>
<gene>
    <name evidence="1" type="ORF">SAMN05216409_11975</name>
</gene>
<reference evidence="1 2" key="1">
    <citation type="submission" date="2016-10" db="EMBL/GenBank/DDBJ databases">
        <authorList>
            <person name="Varghese N."/>
            <person name="Submissions S."/>
        </authorList>
    </citation>
    <scope>NUCLEOTIDE SEQUENCE [LARGE SCALE GENOMIC DNA]</scope>
    <source>
        <strain evidence="1 2">LMG 21974</strain>
    </source>
</reference>
<sequence length="57" mass="5997">MSAPEYGIIRNQADDGWCVVPVRSGKSPKLFYDVAYGGSSVDSCVLAKPAQAISCGM</sequence>
<proteinExistence type="predicted"/>
<dbReference type="AlphaFoldDB" id="A0A9X8MHE5"/>
<organism evidence="1 2">
    <name type="scientific">Pseudomonas lutea</name>
    <dbReference type="NCBI Taxonomy" id="243924"/>
    <lineage>
        <taxon>Bacteria</taxon>
        <taxon>Pseudomonadati</taxon>
        <taxon>Pseudomonadota</taxon>
        <taxon>Gammaproteobacteria</taxon>
        <taxon>Pseudomonadales</taxon>
        <taxon>Pseudomonadaceae</taxon>
        <taxon>Pseudomonas</taxon>
    </lineage>
</organism>
<dbReference type="Proteomes" id="UP000183210">
    <property type="component" value="Unassembled WGS sequence"/>
</dbReference>
<dbReference type="EMBL" id="FOEV01000019">
    <property type="protein sequence ID" value="SER40758.1"/>
    <property type="molecule type" value="Genomic_DNA"/>
</dbReference>
<evidence type="ECO:0000313" key="2">
    <source>
        <dbReference type="Proteomes" id="UP000183210"/>
    </source>
</evidence>
<accession>A0A9X8MHE5</accession>